<evidence type="ECO:0000256" key="1">
    <source>
        <dbReference type="SAM" id="MobiDB-lite"/>
    </source>
</evidence>
<proteinExistence type="predicted"/>
<feature type="compositionally biased region" description="Basic and acidic residues" evidence="1">
    <location>
        <begin position="247"/>
        <end position="256"/>
    </location>
</feature>
<accession>A0A8B8BX07</accession>
<dbReference type="OrthoDB" id="6153257at2759"/>
<dbReference type="Proteomes" id="UP000694844">
    <property type="component" value="Chromosome 9"/>
</dbReference>
<name>A0A8B8BX07_CRAVI</name>
<dbReference type="RefSeq" id="XP_022307912.1">
    <property type="nucleotide sequence ID" value="XM_022452204.1"/>
</dbReference>
<feature type="region of interest" description="Disordered" evidence="1">
    <location>
        <begin position="233"/>
        <end position="262"/>
    </location>
</feature>
<feature type="compositionally biased region" description="Polar residues" evidence="1">
    <location>
        <begin position="1"/>
        <end position="20"/>
    </location>
</feature>
<keyword evidence="2" id="KW-1185">Reference proteome</keyword>
<protein>
    <submittedName>
        <fullName evidence="3">Uncharacterized protein LOC111113913</fullName>
    </submittedName>
</protein>
<sequence length="262" mass="30372">MSTVPVFDSQDTINETQSQDLFERDPPVREEDSTLVPNGILRDILKELKDIRTKMDALQSFSNGPPTTTCSFRVEDQNFKRECKRHIGDDPYKFKTMCSYASHKFTQMRNQLRRQIFHSTLDVQGLSLDGLSSFLFKAFIPPGQSPLDDQVRRMTVVIRAFLSQKKFQEGEKFWVELKAFYDTVILDQRSNIIDLLTDREERRIRRYVEADSPAPVADLGVWQDNVCLQCSVQPPEEERNGLTSPDLYKENKRPESPEIEIS</sequence>
<dbReference type="GeneID" id="111113913"/>
<dbReference type="KEGG" id="cvn:111113913"/>
<feature type="region of interest" description="Disordered" evidence="1">
    <location>
        <begin position="1"/>
        <end position="32"/>
    </location>
</feature>
<gene>
    <name evidence="3" type="primary">LOC111113913</name>
</gene>
<organism evidence="2 3">
    <name type="scientific">Crassostrea virginica</name>
    <name type="common">Eastern oyster</name>
    <dbReference type="NCBI Taxonomy" id="6565"/>
    <lineage>
        <taxon>Eukaryota</taxon>
        <taxon>Metazoa</taxon>
        <taxon>Spiralia</taxon>
        <taxon>Lophotrochozoa</taxon>
        <taxon>Mollusca</taxon>
        <taxon>Bivalvia</taxon>
        <taxon>Autobranchia</taxon>
        <taxon>Pteriomorphia</taxon>
        <taxon>Ostreida</taxon>
        <taxon>Ostreoidea</taxon>
        <taxon>Ostreidae</taxon>
        <taxon>Crassostrea</taxon>
    </lineage>
</organism>
<reference evidence="3" key="1">
    <citation type="submission" date="2025-08" db="UniProtKB">
        <authorList>
            <consortium name="RefSeq"/>
        </authorList>
    </citation>
    <scope>IDENTIFICATION</scope>
    <source>
        <tissue evidence="3">Whole sample</tissue>
    </source>
</reference>
<evidence type="ECO:0000313" key="2">
    <source>
        <dbReference type="Proteomes" id="UP000694844"/>
    </source>
</evidence>
<evidence type="ECO:0000313" key="3">
    <source>
        <dbReference type="RefSeq" id="XP_022307912.1"/>
    </source>
</evidence>
<feature type="compositionally biased region" description="Basic and acidic residues" evidence="1">
    <location>
        <begin position="21"/>
        <end position="32"/>
    </location>
</feature>
<dbReference type="AlphaFoldDB" id="A0A8B8BX07"/>